<feature type="transmembrane region" description="Helical" evidence="1">
    <location>
        <begin position="83"/>
        <end position="102"/>
    </location>
</feature>
<feature type="transmembrane region" description="Helical" evidence="1">
    <location>
        <begin position="54"/>
        <end position="77"/>
    </location>
</feature>
<dbReference type="InterPro" id="IPR021214">
    <property type="entry name" value="DUF2568"/>
</dbReference>
<feature type="transmembrane region" description="Helical" evidence="1">
    <location>
        <begin position="26"/>
        <end position="47"/>
    </location>
</feature>
<dbReference type="EMBL" id="RYZZ01000020">
    <property type="protein sequence ID" value="RUQ27831.1"/>
    <property type="molecule type" value="Genomic_DNA"/>
</dbReference>
<evidence type="ECO:0000256" key="1">
    <source>
        <dbReference type="SAM" id="Phobius"/>
    </source>
</evidence>
<proteinExistence type="predicted"/>
<organism evidence="2 3">
    <name type="scientific">Peribacillus cavernae</name>
    <dbReference type="NCBI Taxonomy" id="1674310"/>
    <lineage>
        <taxon>Bacteria</taxon>
        <taxon>Bacillati</taxon>
        <taxon>Bacillota</taxon>
        <taxon>Bacilli</taxon>
        <taxon>Bacillales</taxon>
        <taxon>Bacillaceae</taxon>
        <taxon>Peribacillus</taxon>
    </lineage>
</organism>
<keyword evidence="1" id="KW-0812">Transmembrane</keyword>
<name>A0A3S0W4Z7_9BACI</name>
<accession>A0A3S0W4Z7</accession>
<evidence type="ECO:0000313" key="3">
    <source>
        <dbReference type="Proteomes" id="UP000267430"/>
    </source>
</evidence>
<sequence>MEQKVSFKIATLLAIGFWGFQKGSGIISSVLLGIGGPLLIAIIWGMFIAPKSLVILPFWAQLGLEAGIFGVAFIVLMNMGFSRIAYIIGLIVIINRILMIIWKQ</sequence>
<dbReference type="AlphaFoldDB" id="A0A3S0W4Z7"/>
<protein>
    <submittedName>
        <fullName evidence="2">DUF2568 domain-containing protein</fullName>
    </submittedName>
</protein>
<dbReference type="Pfam" id="PF10823">
    <property type="entry name" value="DUF2568"/>
    <property type="match status" value="1"/>
</dbReference>
<keyword evidence="1" id="KW-0472">Membrane</keyword>
<dbReference type="Proteomes" id="UP000267430">
    <property type="component" value="Unassembled WGS sequence"/>
</dbReference>
<keyword evidence="1" id="KW-1133">Transmembrane helix</keyword>
<reference evidence="2 3" key="1">
    <citation type="submission" date="2018-12" db="EMBL/GenBank/DDBJ databases">
        <title>Bacillus chawlae sp. nov., Bacillus glennii sp. nov., and Bacillus saganii sp. nov. Isolated from the Vehicle Assembly Building at Kennedy Space Center where the Viking Spacecraft were Assembled.</title>
        <authorList>
            <person name="Seuylemezian A."/>
            <person name="Vaishampayan P."/>
        </authorList>
    </citation>
    <scope>NUCLEOTIDE SEQUENCE [LARGE SCALE GENOMIC DNA]</scope>
    <source>
        <strain evidence="2 3">L5</strain>
    </source>
</reference>
<dbReference type="RefSeq" id="WP_126865636.1">
    <property type="nucleotide sequence ID" value="NZ_JAUSTX010000008.1"/>
</dbReference>
<gene>
    <name evidence="2" type="ORF">ELQ35_14980</name>
</gene>
<keyword evidence="3" id="KW-1185">Reference proteome</keyword>
<comment type="caution">
    <text evidence="2">The sequence shown here is derived from an EMBL/GenBank/DDBJ whole genome shotgun (WGS) entry which is preliminary data.</text>
</comment>
<evidence type="ECO:0000313" key="2">
    <source>
        <dbReference type="EMBL" id="RUQ27831.1"/>
    </source>
</evidence>